<dbReference type="EMBL" id="JACATZ010000003">
    <property type="protein sequence ID" value="NWJ47856.1"/>
    <property type="molecule type" value="Genomic_DNA"/>
</dbReference>
<dbReference type="Proteomes" id="UP000521676">
    <property type="component" value="Unassembled WGS sequence"/>
</dbReference>
<dbReference type="PANTHER" id="PTHR43293:SF3">
    <property type="entry name" value="CHOLESTEROL RING-CLEAVING HYDROLASE IPDB SUBUNIT"/>
    <property type="match status" value="1"/>
</dbReference>
<comment type="similarity">
    <text evidence="1">Belongs to the 3-oxoacid CoA-transferase subunit B family.</text>
</comment>
<dbReference type="Gene3D" id="3.40.1080.10">
    <property type="entry name" value="Glutaconate Coenzyme A-transferase"/>
    <property type="match status" value="1"/>
</dbReference>
<protein>
    <submittedName>
        <fullName evidence="2">Ketoacid-CoA transferase</fullName>
    </submittedName>
</protein>
<accession>A0A8T7M758</accession>
<evidence type="ECO:0000313" key="5">
    <source>
        <dbReference type="Proteomes" id="UP001431572"/>
    </source>
</evidence>
<dbReference type="GO" id="GO:0008410">
    <property type="term" value="F:CoA-transferase activity"/>
    <property type="evidence" value="ECO:0007669"/>
    <property type="project" value="InterPro"/>
</dbReference>
<dbReference type="SMART" id="SM00882">
    <property type="entry name" value="CoA_trans"/>
    <property type="match status" value="1"/>
</dbReference>
<keyword evidence="2" id="KW-0808">Transferase</keyword>
<evidence type="ECO:0000256" key="1">
    <source>
        <dbReference type="ARBA" id="ARBA00007047"/>
    </source>
</evidence>
<dbReference type="Pfam" id="PF01144">
    <property type="entry name" value="CoA_trans"/>
    <property type="match status" value="1"/>
</dbReference>
<sequence length="256" mass="27650">MAEYSYTLTELMAVTAARQIKNGEVVFAGTGLPMLGAMLAQRTHAPDCCIIFEAGTMASRLAHLPMSVGDPRVMRGAATAAGLSEVFTYVLQAGRVDVGFLSGAQIDRYGNINSTSIGADHRHPKVRFPGSGGSGDIACLAQRTAIIALHEKRRFPAKIDYLTSPGWLEGGDSRHEAGLTRGGPHVVVTTKAVMKFKPVSHEMYLESYHPGLTAQQVSDDTGFPLDTQDAIETPIPSQEELRILRDVVDPDRIFLK</sequence>
<name>A0A8T7M758_9CHLR</name>
<evidence type="ECO:0000313" key="3">
    <source>
        <dbReference type="EMBL" id="WJW69760.1"/>
    </source>
</evidence>
<gene>
    <name evidence="2" type="ORF">HXX08_18540</name>
    <name evidence="3" type="ORF">OZ401_003390</name>
</gene>
<reference evidence="3" key="2">
    <citation type="journal article" date="2024" name="Nature">
        <title>Anoxygenic phototroph of the Chloroflexota uses a type I reaction centre.</title>
        <authorList>
            <person name="Tsuji J.M."/>
            <person name="Shaw N.A."/>
            <person name="Nagashima S."/>
            <person name="Venkiteswaran J.J."/>
            <person name="Schiff S.L."/>
            <person name="Watanabe T."/>
            <person name="Fukui M."/>
            <person name="Hanada S."/>
            <person name="Tank M."/>
            <person name="Neufeld J.D."/>
        </authorList>
    </citation>
    <scope>NUCLEOTIDE SEQUENCE</scope>
    <source>
        <strain evidence="3">L227-S17</strain>
    </source>
</reference>
<reference evidence="2 4" key="1">
    <citation type="submission" date="2020-06" db="EMBL/GenBank/DDBJ databases">
        <title>Anoxygenic phototrophic Chloroflexota member uses a Type I reaction center.</title>
        <authorList>
            <person name="Tsuji J.M."/>
            <person name="Shaw N.A."/>
            <person name="Nagashima S."/>
            <person name="Venkiteswaran J."/>
            <person name="Schiff S.L."/>
            <person name="Hanada S."/>
            <person name="Tank M."/>
            <person name="Neufeld J.D."/>
        </authorList>
    </citation>
    <scope>NUCLEOTIDE SEQUENCE [LARGE SCALE GENOMIC DNA]</scope>
    <source>
        <strain evidence="2">L227-S17</strain>
    </source>
</reference>
<dbReference type="Proteomes" id="UP001431572">
    <property type="component" value="Chromosome 2"/>
</dbReference>
<evidence type="ECO:0000313" key="2">
    <source>
        <dbReference type="EMBL" id="NWJ47856.1"/>
    </source>
</evidence>
<dbReference type="InterPro" id="IPR004165">
    <property type="entry name" value="CoA_trans_fam_I"/>
</dbReference>
<evidence type="ECO:0000313" key="4">
    <source>
        <dbReference type="Proteomes" id="UP000521676"/>
    </source>
</evidence>
<proteinExistence type="inferred from homology"/>
<dbReference type="RefSeq" id="WP_341471633.1">
    <property type="nucleotide sequence ID" value="NZ_CP128400.1"/>
</dbReference>
<dbReference type="AlphaFoldDB" id="A0A8T7M758"/>
<keyword evidence="5" id="KW-1185">Reference proteome</keyword>
<dbReference type="SUPFAM" id="SSF100950">
    <property type="entry name" value="NagB/RpiA/CoA transferase-like"/>
    <property type="match status" value="1"/>
</dbReference>
<dbReference type="EMBL" id="CP128400">
    <property type="protein sequence ID" value="WJW69760.1"/>
    <property type="molecule type" value="Genomic_DNA"/>
</dbReference>
<dbReference type="PANTHER" id="PTHR43293">
    <property type="entry name" value="ACETATE COA-TRANSFERASE YDIF"/>
    <property type="match status" value="1"/>
</dbReference>
<organism evidence="2 4">
    <name type="scientific">Candidatus Chlorohelix allophototropha</name>
    <dbReference type="NCBI Taxonomy" id="3003348"/>
    <lineage>
        <taxon>Bacteria</taxon>
        <taxon>Bacillati</taxon>
        <taxon>Chloroflexota</taxon>
        <taxon>Chloroflexia</taxon>
        <taxon>Candidatus Chloroheliales</taxon>
        <taxon>Candidatus Chloroheliaceae</taxon>
        <taxon>Candidatus Chlorohelix</taxon>
    </lineage>
</organism>
<dbReference type="InterPro" id="IPR037171">
    <property type="entry name" value="NagB/RpiA_transferase-like"/>
</dbReference>